<name>A0A5J4JGQ6_9BACI</name>
<keyword evidence="2" id="KW-0175">Coiled coil</keyword>
<accession>A0A5J4JGQ6</accession>
<feature type="coiled-coil region" evidence="2">
    <location>
        <begin position="83"/>
        <end position="110"/>
    </location>
</feature>
<gene>
    <name evidence="4" type="ORF">BpJC7_11380</name>
</gene>
<feature type="domain" description="HTH merR-type" evidence="3">
    <location>
        <begin position="1"/>
        <end position="71"/>
    </location>
</feature>
<evidence type="ECO:0000313" key="4">
    <source>
        <dbReference type="EMBL" id="GER69835.1"/>
    </source>
</evidence>
<evidence type="ECO:0000259" key="3">
    <source>
        <dbReference type="PROSITE" id="PS50937"/>
    </source>
</evidence>
<reference evidence="4 5" key="1">
    <citation type="submission" date="2019-09" db="EMBL/GenBank/DDBJ databases">
        <title>Draft genome sequence of Bacillus sp. JC-7.</title>
        <authorList>
            <person name="Tanaka N."/>
            <person name="Shiwa Y."/>
            <person name="Fujita N."/>
            <person name="Tanasupawat S."/>
        </authorList>
    </citation>
    <scope>NUCLEOTIDE SEQUENCE [LARGE SCALE GENOMIC DNA]</scope>
    <source>
        <strain evidence="4 5">JC-7</strain>
    </source>
</reference>
<dbReference type="InterPro" id="IPR009061">
    <property type="entry name" value="DNA-bd_dom_put_sf"/>
</dbReference>
<comment type="caution">
    <text evidence="4">The sequence shown here is derived from an EMBL/GenBank/DDBJ whole genome shotgun (WGS) entry which is preliminary data.</text>
</comment>
<dbReference type="AlphaFoldDB" id="A0A5J4JGQ6"/>
<dbReference type="GO" id="GO:0003700">
    <property type="term" value="F:DNA-binding transcription factor activity"/>
    <property type="evidence" value="ECO:0007669"/>
    <property type="project" value="InterPro"/>
</dbReference>
<dbReference type="CDD" id="cd01109">
    <property type="entry name" value="HTH_YyaN"/>
    <property type="match status" value="1"/>
</dbReference>
<dbReference type="PANTHER" id="PTHR30204">
    <property type="entry name" value="REDOX-CYCLING DRUG-SENSING TRANSCRIPTIONAL ACTIVATOR SOXR"/>
    <property type="match status" value="1"/>
</dbReference>
<dbReference type="RefSeq" id="WP_172967468.1">
    <property type="nucleotide sequence ID" value="NZ_BKZP01000021.1"/>
</dbReference>
<dbReference type="Pfam" id="PF13411">
    <property type="entry name" value="MerR_1"/>
    <property type="match status" value="1"/>
</dbReference>
<dbReference type="InterPro" id="IPR000551">
    <property type="entry name" value="MerR-type_HTH_dom"/>
</dbReference>
<dbReference type="SMART" id="SM00422">
    <property type="entry name" value="HTH_MERR"/>
    <property type="match status" value="1"/>
</dbReference>
<dbReference type="PRINTS" id="PR00040">
    <property type="entry name" value="HTHMERR"/>
</dbReference>
<dbReference type="Proteomes" id="UP000391919">
    <property type="component" value="Unassembled WGS sequence"/>
</dbReference>
<keyword evidence="1" id="KW-0238">DNA-binding</keyword>
<dbReference type="PANTHER" id="PTHR30204:SF82">
    <property type="entry name" value="TRANSCRIPTIONAL REGULATOR, MERR FAMILY"/>
    <property type="match status" value="1"/>
</dbReference>
<dbReference type="SUPFAM" id="SSF46955">
    <property type="entry name" value="Putative DNA-binding domain"/>
    <property type="match status" value="1"/>
</dbReference>
<proteinExistence type="predicted"/>
<dbReference type="GO" id="GO:0003677">
    <property type="term" value="F:DNA binding"/>
    <property type="evidence" value="ECO:0007669"/>
    <property type="project" value="UniProtKB-KW"/>
</dbReference>
<evidence type="ECO:0000256" key="2">
    <source>
        <dbReference type="SAM" id="Coils"/>
    </source>
</evidence>
<evidence type="ECO:0000313" key="5">
    <source>
        <dbReference type="Proteomes" id="UP000391919"/>
    </source>
</evidence>
<dbReference type="Gene3D" id="1.10.1660.10">
    <property type="match status" value="1"/>
</dbReference>
<evidence type="ECO:0000256" key="1">
    <source>
        <dbReference type="ARBA" id="ARBA00023125"/>
    </source>
</evidence>
<sequence>MRYTIGEVAKITGFSKYTLRYYDKQGLLPFLDRTENGIRIFKDSDLSFLSVISCLKETGMSIKEIREFVKWCMEGDSTLALRLKMFEEHKKAVEEQIKNLQKNLEKINHKIWYYQTALEAGTEAIHTEHNGGKYVNK</sequence>
<keyword evidence="5" id="KW-1185">Reference proteome</keyword>
<organism evidence="4 5">
    <name type="scientific">Weizmannia acidilactici</name>
    <dbReference type="NCBI Taxonomy" id="2607726"/>
    <lineage>
        <taxon>Bacteria</taxon>
        <taxon>Bacillati</taxon>
        <taxon>Bacillota</taxon>
        <taxon>Bacilli</taxon>
        <taxon>Bacillales</taxon>
        <taxon>Bacillaceae</taxon>
        <taxon>Heyndrickxia</taxon>
    </lineage>
</organism>
<dbReference type="PROSITE" id="PS50937">
    <property type="entry name" value="HTH_MERR_2"/>
    <property type="match status" value="1"/>
</dbReference>
<dbReference type="EMBL" id="BKZQ01000011">
    <property type="protein sequence ID" value="GER69835.1"/>
    <property type="molecule type" value="Genomic_DNA"/>
</dbReference>
<dbReference type="InterPro" id="IPR047057">
    <property type="entry name" value="MerR_fam"/>
</dbReference>
<protein>
    <submittedName>
        <fullName evidence="4">MerR family transcriptional regulator</fullName>
    </submittedName>
</protein>